<comment type="caution">
    <text evidence="3">The sequence shown here is derived from an EMBL/GenBank/DDBJ whole genome shotgun (WGS) entry which is preliminary data.</text>
</comment>
<evidence type="ECO:0000313" key="4">
    <source>
        <dbReference type="Proteomes" id="UP001596067"/>
    </source>
</evidence>
<evidence type="ECO:0000313" key="3">
    <source>
        <dbReference type="EMBL" id="MFC5887701.1"/>
    </source>
</evidence>
<organism evidence="3 4">
    <name type="scientific">Kitasatospora aburaviensis</name>
    <dbReference type="NCBI Taxonomy" id="67265"/>
    <lineage>
        <taxon>Bacteria</taxon>
        <taxon>Bacillati</taxon>
        <taxon>Actinomycetota</taxon>
        <taxon>Actinomycetes</taxon>
        <taxon>Kitasatosporales</taxon>
        <taxon>Streptomycetaceae</taxon>
        <taxon>Kitasatospora</taxon>
    </lineage>
</organism>
<dbReference type="RefSeq" id="WP_345328341.1">
    <property type="nucleotide sequence ID" value="NZ_BAAAVH010000018.1"/>
</dbReference>
<dbReference type="Proteomes" id="UP001596067">
    <property type="component" value="Unassembled WGS sequence"/>
</dbReference>
<reference evidence="4" key="1">
    <citation type="journal article" date="2019" name="Int. J. Syst. Evol. Microbiol.">
        <title>The Global Catalogue of Microorganisms (GCM) 10K type strain sequencing project: providing services to taxonomists for standard genome sequencing and annotation.</title>
        <authorList>
            <consortium name="The Broad Institute Genomics Platform"/>
            <consortium name="The Broad Institute Genome Sequencing Center for Infectious Disease"/>
            <person name="Wu L."/>
            <person name="Ma J."/>
        </authorList>
    </citation>
    <scope>NUCLEOTIDE SEQUENCE [LARGE SCALE GENOMIC DNA]</scope>
    <source>
        <strain evidence="4">CGMCC 4.1469</strain>
    </source>
</reference>
<feature type="region of interest" description="Disordered" evidence="1">
    <location>
        <begin position="1"/>
        <end position="26"/>
    </location>
</feature>
<protein>
    <submittedName>
        <fullName evidence="3">Uncharacterized protein</fullName>
    </submittedName>
</protein>
<gene>
    <name evidence="3" type="ORF">ACFP0N_22290</name>
</gene>
<keyword evidence="2" id="KW-0472">Membrane</keyword>
<keyword evidence="2" id="KW-0812">Transmembrane</keyword>
<keyword evidence="2" id="KW-1133">Transmembrane helix</keyword>
<name>A0ABW1F030_9ACTN</name>
<feature type="compositionally biased region" description="Pro residues" evidence="1">
    <location>
        <begin position="9"/>
        <end position="21"/>
    </location>
</feature>
<proteinExistence type="predicted"/>
<evidence type="ECO:0000256" key="1">
    <source>
        <dbReference type="SAM" id="MobiDB-lite"/>
    </source>
</evidence>
<keyword evidence="4" id="KW-1185">Reference proteome</keyword>
<evidence type="ECO:0000256" key="2">
    <source>
        <dbReference type="SAM" id="Phobius"/>
    </source>
</evidence>
<accession>A0ABW1F030</accession>
<dbReference type="EMBL" id="JBHSOD010000030">
    <property type="protein sequence ID" value="MFC5887701.1"/>
    <property type="molecule type" value="Genomic_DNA"/>
</dbReference>
<feature type="transmembrane region" description="Helical" evidence="2">
    <location>
        <begin position="30"/>
        <end position="58"/>
    </location>
</feature>
<sequence length="61" mass="6102">MHQTTQNDDPPPAPSGPPGRPSRPGLLKRAFDAMVVAACAGTAGALSAQATAALWGYAAGR</sequence>